<dbReference type="PANTHER" id="PTHR11705:SF143">
    <property type="entry name" value="SLL0236 PROTEIN"/>
    <property type="match status" value="1"/>
</dbReference>
<dbReference type="PANTHER" id="PTHR11705">
    <property type="entry name" value="PROTEASE FAMILY M14 CARBOXYPEPTIDASE A,B"/>
    <property type="match status" value="1"/>
</dbReference>
<dbReference type="OrthoDB" id="9758209at2"/>
<dbReference type="Gene3D" id="3.40.630.10">
    <property type="entry name" value="Zn peptidases"/>
    <property type="match status" value="1"/>
</dbReference>
<dbReference type="GO" id="GO:0004181">
    <property type="term" value="F:metallocarboxypeptidase activity"/>
    <property type="evidence" value="ECO:0007669"/>
    <property type="project" value="InterPro"/>
</dbReference>
<sequence length="884" mass="99923">MKTERIRWYVLLLVCTFIIGRKSTQAQQQTVVQEAHGAGIFNIDLQGNYYFPKDVEFAGNIPSPAKFLGRDIGKFHTRYEQIVQYFKELERKSDRATLDTIGYSWEGRPLIVLKISANKNIQALEQISKEHDEQIDRAKGGRIDIRSDNPAFVFLGFSVHGNESSPAEAALLTAYYLTAGQGSAIEGYLENAVYFIDPVRNPDGYERYVTWVNANSVFPPIGDPLDREHNEAWPGGRTNHYWFDLNRDWINQVHPESKARVSYFQKWLPQIQGDFHEMNAASSFFFEPTKPGAQESIWVPKSTYELNNVFAQYYAAALDTIGSLYYTKEQYDNINPTYGSSYPDHAGSLGILFEQASPRGLLQHTASGELTYPFAIRNHLRIALATIRAAVENRKELQQNQLQFFKSALDLAAKDPIKGYLVDAKYNKRAIEHFVELLRRHQIEFHVNQEDRLIGGQRFEKEQSLWIPTAQANYRLVKVIFDEEKNYIDSVFYDGSGNSLAYLYGFAYAGLRQSIATGSADDIETLWKVNVNWAETNFGYIVDWRQDAAPWLLAQLLQHNVLVKAAGSPFEVSVDKKSVSFDYGSLLIPIAGQGRTADSLKALLQQLGTKGKIIIVPIQTGFSLSGIDLGSNGFKIVKPQNALLLTGQGVRAYEAGEVWYSFERQLEHPLVRVNTEQFGQVNLDRFQVLILVGGEYASLNQNQLDKIRTWTRAGGTLIVFGRTGQWLAEKELASFKFITDKIPTEETKGKQRYTYASAVNRQGAEHIGGTFFKTEVDVTHPVGYGYTRPEKAVFRNHALFVEQGEQPYHNVAIYSKSPLLNGYVSAKNLQRLEGTASILVETNGAGRTIYFVEDPVFRGVSFGNARSFLNAVFFGQIIQRQARR</sequence>
<dbReference type="PROSITE" id="PS52035">
    <property type="entry name" value="PEPTIDASE_M14"/>
    <property type="match status" value="1"/>
</dbReference>
<keyword evidence="6" id="KW-0482">Metalloprotease</keyword>
<evidence type="ECO:0000256" key="1">
    <source>
        <dbReference type="ARBA" id="ARBA00001947"/>
    </source>
</evidence>
<name>A0A1I6PH35_9SPHI</name>
<proteinExistence type="inferred from homology"/>
<comment type="similarity">
    <text evidence="2 7">Belongs to the peptidase M14 family.</text>
</comment>
<dbReference type="AlphaFoldDB" id="A0A1I6PH35"/>
<dbReference type="Proteomes" id="UP000198785">
    <property type="component" value="Unassembled WGS sequence"/>
</dbReference>
<dbReference type="STRING" id="683125.SAMN05660206_101458"/>
<evidence type="ECO:0000256" key="2">
    <source>
        <dbReference type="ARBA" id="ARBA00005988"/>
    </source>
</evidence>
<gene>
    <name evidence="9" type="ORF">SAMN05660206_101458</name>
</gene>
<evidence type="ECO:0000256" key="4">
    <source>
        <dbReference type="ARBA" id="ARBA00022801"/>
    </source>
</evidence>
<keyword evidence="10" id="KW-1185">Reference proteome</keyword>
<dbReference type="RefSeq" id="WP_093363510.1">
    <property type="nucleotide sequence ID" value="NZ_FOZZ01000001.1"/>
</dbReference>
<evidence type="ECO:0000313" key="10">
    <source>
        <dbReference type="Proteomes" id="UP000198785"/>
    </source>
</evidence>
<keyword evidence="5" id="KW-0862">Zinc</keyword>
<keyword evidence="3" id="KW-0645">Protease</keyword>
<protein>
    <submittedName>
        <fullName evidence="9">Zinc carboxypeptidase</fullName>
    </submittedName>
</protein>
<accession>A0A1I6PH35</accession>
<evidence type="ECO:0000313" key="9">
    <source>
        <dbReference type="EMBL" id="SFS39365.1"/>
    </source>
</evidence>
<evidence type="ECO:0000256" key="7">
    <source>
        <dbReference type="PROSITE-ProRule" id="PRU01379"/>
    </source>
</evidence>
<dbReference type="GO" id="GO:0006508">
    <property type="term" value="P:proteolysis"/>
    <property type="evidence" value="ECO:0007669"/>
    <property type="project" value="UniProtKB-KW"/>
</dbReference>
<dbReference type="GO" id="GO:0005615">
    <property type="term" value="C:extracellular space"/>
    <property type="evidence" value="ECO:0007669"/>
    <property type="project" value="TreeGrafter"/>
</dbReference>
<reference evidence="9 10" key="1">
    <citation type="submission" date="2016-10" db="EMBL/GenBank/DDBJ databases">
        <authorList>
            <person name="de Groot N.N."/>
        </authorList>
    </citation>
    <scope>NUCLEOTIDE SEQUENCE [LARGE SCALE GENOMIC DNA]</scope>
    <source>
        <strain evidence="9 10">DSM 22789</strain>
    </source>
</reference>
<evidence type="ECO:0000259" key="8">
    <source>
        <dbReference type="PROSITE" id="PS52035"/>
    </source>
</evidence>
<dbReference type="Gene3D" id="3.40.50.880">
    <property type="match status" value="1"/>
</dbReference>
<feature type="domain" description="Peptidase M14" evidence="8">
    <location>
        <begin position="75"/>
        <end position="380"/>
    </location>
</feature>
<comment type="cofactor">
    <cofactor evidence="1">
        <name>Zn(2+)</name>
        <dbReference type="ChEBI" id="CHEBI:29105"/>
    </cofactor>
</comment>
<dbReference type="SMART" id="SM00631">
    <property type="entry name" value="Zn_pept"/>
    <property type="match status" value="1"/>
</dbReference>
<dbReference type="SUPFAM" id="SSF53187">
    <property type="entry name" value="Zn-dependent exopeptidases"/>
    <property type="match status" value="1"/>
</dbReference>
<keyword evidence="4" id="KW-0378">Hydrolase</keyword>
<keyword evidence="9" id="KW-0121">Carboxypeptidase</keyword>
<dbReference type="Pfam" id="PF00246">
    <property type="entry name" value="Peptidase_M14"/>
    <property type="match status" value="1"/>
</dbReference>
<dbReference type="SUPFAM" id="SSF52317">
    <property type="entry name" value="Class I glutamine amidotransferase-like"/>
    <property type="match status" value="1"/>
</dbReference>
<dbReference type="GO" id="GO:0008270">
    <property type="term" value="F:zinc ion binding"/>
    <property type="evidence" value="ECO:0007669"/>
    <property type="project" value="InterPro"/>
</dbReference>
<comment type="caution">
    <text evidence="7">Lacks conserved residue(s) required for the propagation of feature annotation.</text>
</comment>
<dbReference type="EMBL" id="FOZZ01000001">
    <property type="protein sequence ID" value="SFS39365.1"/>
    <property type="molecule type" value="Genomic_DNA"/>
</dbReference>
<dbReference type="InterPro" id="IPR029062">
    <property type="entry name" value="Class_I_gatase-like"/>
</dbReference>
<evidence type="ECO:0000256" key="5">
    <source>
        <dbReference type="ARBA" id="ARBA00022833"/>
    </source>
</evidence>
<dbReference type="InterPro" id="IPR000834">
    <property type="entry name" value="Peptidase_M14"/>
</dbReference>
<evidence type="ECO:0000256" key="3">
    <source>
        <dbReference type="ARBA" id="ARBA00022670"/>
    </source>
</evidence>
<organism evidence="9 10">
    <name type="scientific">Sphingobacterium wenxiniae</name>
    <dbReference type="NCBI Taxonomy" id="683125"/>
    <lineage>
        <taxon>Bacteria</taxon>
        <taxon>Pseudomonadati</taxon>
        <taxon>Bacteroidota</taxon>
        <taxon>Sphingobacteriia</taxon>
        <taxon>Sphingobacteriales</taxon>
        <taxon>Sphingobacteriaceae</taxon>
        <taxon>Sphingobacterium</taxon>
    </lineage>
</organism>
<evidence type="ECO:0000256" key="6">
    <source>
        <dbReference type="ARBA" id="ARBA00023049"/>
    </source>
</evidence>
<dbReference type="CDD" id="cd03143">
    <property type="entry name" value="A4_beta-galactosidase_middle_domain"/>
    <property type="match status" value="1"/>
</dbReference>